<dbReference type="Proteomes" id="UP000092213">
    <property type="component" value="Chromosome"/>
</dbReference>
<proteinExistence type="predicted"/>
<dbReference type="SUPFAM" id="SSF53474">
    <property type="entry name" value="alpha/beta-Hydrolases"/>
    <property type="match status" value="1"/>
</dbReference>
<sequence length="554" mass="62907">MARTVGGVSPLGIYLDWVDWAMHLAISPGKQLSLWLAATQSPAETARRFERYHHRPDPRFRHPDWERWPYAQWRAGFQRMEGSWDAATHGVSGAMPHHQHVMNFIGRQLLDIVSPSNFWFANPEVLEAIGNTAGLNLFEGAKRWWSDACDLLAGCAPGTSATKRQVYRVGKEIAATPGAVIYRNEMFELIRYAPATRETWREPVVIVPSWLLKYYILDLSPHNSLVRYLVAHGHTVYAVSWKNPREEGRDWDMDKYVQDGLLQALQQASQDSGGRRVHGVGYCLGGTLLAIGAAVLARRPLARRQERRPLLRSITLLAAQTDFDEPGELGLFISPSGVACLDALMWQQGYLDGKQLAGVFQLLNSRDLIWSRLVRDYLLGHQLQITDLMTWNADITRLPHRMHSETLHRLYLNNDLAAGRLCVRGQPVALADIRLPMLAVATERDHISPWESVYKLHLLNHRDLTFILCSGGHNVGIVSEPDRPHRHFRWGVRREGAPYLAPREWAERAETVEGSWWPHWEAWLVRHSGPKGPAPGYPPETMLGDAPGEYVFDR</sequence>
<name>A0A193G5Q6_9BORD</name>
<reference evidence="5 6" key="1">
    <citation type="submission" date="2016-06" db="EMBL/GenBank/DDBJ databases">
        <title>Complete genome sequences of Bordetella bronchialis and Bordetella flabilis.</title>
        <authorList>
            <person name="LiPuma J.J."/>
            <person name="Spilker T."/>
        </authorList>
    </citation>
    <scope>NUCLEOTIDE SEQUENCE [LARGE SCALE GENOMIC DNA]</scope>
    <source>
        <strain evidence="5 6">AU17976</strain>
    </source>
</reference>
<dbReference type="AlphaFoldDB" id="A0A193G5Q6"/>
<dbReference type="GO" id="GO:0042619">
    <property type="term" value="P:poly-hydroxybutyrate biosynthetic process"/>
    <property type="evidence" value="ECO:0007669"/>
    <property type="project" value="InterPro"/>
</dbReference>
<dbReference type="InterPro" id="IPR022211">
    <property type="entry name" value="PHBC_N"/>
</dbReference>
<evidence type="ECO:0000256" key="1">
    <source>
        <dbReference type="ARBA" id="ARBA00022679"/>
    </source>
</evidence>
<evidence type="ECO:0000313" key="6">
    <source>
        <dbReference type="Proteomes" id="UP000092213"/>
    </source>
</evidence>
<feature type="domain" description="Poly-beta-hydroxybutyrate polymerase N-terminal" evidence="4">
    <location>
        <begin position="1"/>
        <end position="30"/>
    </location>
</feature>
<dbReference type="STRING" id="463025.BAU08_13785"/>
<keyword evidence="2" id="KW-0012">Acyltransferase</keyword>
<dbReference type="InterPro" id="IPR010941">
    <property type="entry name" value="PhaC_N"/>
</dbReference>
<dbReference type="PANTHER" id="PTHR36837:SF5">
    <property type="entry name" value="POLY-3-HYDROXYBUTYRATE SYNTHASE"/>
    <property type="match status" value="1"/>
</dbReference>
<dbReference type="GO" id="GO:0016746">
    <property type="term" value="F:acyltransferase activity"/>
    <property type="evidence" value="ECO:0007669"/>
    <property type="project" value="UniProtKB-KW"/>
</dbReference>
<dbReference type="InterPro" id="IPR029058">
    <property type="entry name" value="AB_hydrolase_fold"/>
</dbReference>
<evidence type="ECO:0000259" key="3">
    <source>
        <dbReference type="Pfam" id="PF07167"/>
    </source>
</evidence>
<dbReference type="EMBL" id="CP016171">
    <property type="protein sequence ID" value="ANN74791.1"/>
    <property type="molecule type" value="Genomic_DNA"/>
</dbReference>
<accession>A0A193G5Q6</accession>
<gene>
    <name evidence="5" type="ORF">BAU08_13785</name>
</gene>
<evidence type="ECO:0000259" key="4">
    <source>
        <dbReference type="Pfam" id="PF12551"/>
    </source>
</evidence>
<evidence type="ECO:0000313" key="5">
    <source>
        <dbReference type="EMBL" id="ANN74791.1"/>
    </source>
</evidence>
<evidence type="ECO:0000256" key="2">
    <source>
        <dbReference type="ARBA" id="ARBA00023315"/>
    </source>
</evidence>
<evidence type="ECO:0008006" key="7">
    <source>
        <dbReference type="Google" id="ProtNLM"/>
    </source>
</evidence>
<dbReference type="Pfam" id="PF07167">
    <property type="entry name" value="PhaC_N"/>
    <property type="match status" value="1"/>
</dbReference>
<dbReference type="InterPro" id="IPR051321">
    <property type="entry name" value="PHA/PHB_synthase"/>
</dbReference>
<dbReference type="Pfam" id="PF12551">
    <property type="entry name" value="PHBC_N"/>
    <property type="match status" value="1"/>
</dbReference>
<feature type="domain" description="Poly-beta-hydroxybutyrate polymerase N-terminal" evidence="3">
    <location>
        <begin position="57"/>
        <end position="229"/>
    </location>
</feature>
<keyword evidence="1" id="KW-0808">Transferase</keyword>
<dbReference type="PANTHER" id="PTHR36837">
    <property type="entry name" value="POLY(3-HYDROXYALKANOATE) POLYMERASE SUBUNIT PHAC"/>
    <property type="match status" value="1"/>
</dbReference>
<organism evidence="5 6">
    <name type="scientific">Bordetella bronchialis</name>
    <dbReference type="NCBI Taxonomy" id="463025"/>
    <lineage>
        <taxon>Bacteria</taxon>
        <taxon>Pseudomonadati</taxon>
        <taxon>Pseudomonadota</taxon>
        <taxon>Betaproteobacteria</taxon>
        <taxon>Burkholderiales</taxon>
        <taxon>Alcaligenaceae</taxon>
        <taxon>Bordetella</taxon>
    </lineage>
</organism>
<protein>
    <recommendedName>
        <fullName evidence="7">Poly-beta-hydroxybutyrate polymerase</fullName>
    </recommendedName>
</protein>
<dbReference type="Gene3D" id="3.40.50.1820">
    <property type="entry name" value="alpha/beta hydrolase"/>
    <property type="match status" value="1"/>
</dbReference>